<dbReference type="InterPro" id="IPR029063">
    <property type="entry name" value="SAM-dependent_MTases_sf"/>
</dbReference>
<protein>
    <recommendedName>
        <fullName evidence="7">Ribosomal RNA small subunit methyltransferase A</fullName>
        <ecNumber evidence="7">2.1.1.182</ecNumber>
    </recommendedName>
    <alternativeName>
        <fullName evidence="7">16S rRNA (adenine(1518)-N(6)/adenine(1519)-N(6))-dimethyltransferase</fullName>
    </alternativeName>
    <alternativeName>
        <fullName evidence="7">16S rRNA dimethyladenosine transferase</fullName>
    </alternativeName>
    <alternativeName>
        <fullName evidence="7">16S rRNA dimethylase</fullName>
    </alternativeName>
    <alternativeName>
        <fullName evidence="7">S-adenosylmethionine-6-N', N'-adenosyl(rRNA) dimethyltransferase</fullName>
    </alternativeName>
</protein>
<dbReference type="HAMAP" id="MF_00607">
    <property type="entry name" value="16SrRNA_methyltr_A"/>
    <property type="match status" value="1"/>
</dbReference>
<dbReference type="Gene3D" id="1.10.8.100">
    <property type="entry name" value="Ribosomal RNA adenine dimethylase-like, domain 2"/>
    <property type="match status" value="1"/>
</dbReference>
<dbReference type="PANTHER" id="PTHR11727:SF7">
    <property type="entry name" value="DIMETHYLADENOSINE TRANSFERASE-RELATED"/>
    <property type="match status" value="1"/>
</dbReference>
<evidence type="ECO:0000256" key="1">
    <source>
        <dbReference type="ARBA" id="ARBA00022490"/>
    </source>
</evidence>
<evidence type="ECO:0000256" key="8">
    <source>
        <dbReference type="PROSITE-ProRule" id="PRU01026"/>
    </source>
</evidence>
<dbReference type="InterPro" id="IPR001737">
    <property type="entry name" value="KsgA/Erm"/>
</dbReference>
<keyword evidence="5 7" id="KW-0949">S-adenosyl-L-methionine</keyword>
<feature type="binding site" evidence="7 8">
    <location>
        <position position="35"/>
    </location>
    <ligand>
        <name>S-adenosyl-L-methionine</name>
        <dbReference type="ChEBI" id="CHEBI:59789"/>
    </ligand>
</feature>
<evidence type="ECO:0000313" key="10">
    <source>
        <dbReference type="EMBL" id="KKR98840.1"/>
    </source>
</evidence>
<dbReference type="SMART" id="SM00650">
    <property type="entry name" value="rADc"/>
    <property type="match status" value="1"/>
</dbReference>
<dbReference type="PROSITE" id="PS51689">
    <property type="entry name" value="SAM_RNA_A_N6_MT"/>
    <property type="match status" value="1"/>
</dbReference>
<dbReference type="GO" id="GO:0003723">
    <property type="term" value="F:RNA binding"/>
    <property type="evidence" value="ECO:0007669"/>
    <property type="project" value="UniProtKB-UniRule"/>
</dbReference>
<feature type="binding site" evidence="7 8">
    <location>
        <position position="61"/>
    </location>
    <ligand>
        <name>S-adenosyl-L-methionine</name>
        <dbReference type="ChEBI" id="CHEBI:59789"/>
    </ligand>
</feature>
<evidence type="ECO:0000313" key="11">
    <source>
        <dbReference type="Proteomes" id="UP000033930"/>
    </source>
</evidence>
<dbReference type="Pfam" id="PF00398">
    <property type="entry name" value="RrnaAD"/>
    <property type="match status" value="1"/>
</dbReference>
<dbReference type="Gene3D" id="3.40.50.150">
    <property type="entry name" value="Vaccinia Virus protein VP39"/>
    <property type="match status" value="1"/>
</dbReference>
<reference evidence="10 11" key="1">
    <citation type="journal article" date="2015" name="Nature">
        <title>rRNA introns, odd ribosomes, and small enigmatic genomes across a large radiation of phyla.</title>
        <authorList>
            <person name="Brown C.T."/>
            <person name="Hug L.A."/>
            <person name="Thomas B.C."/>
            <person name="Sharon I."/>
            <person name="Castelle C.J."/>
            <person name="Singh A."/>
            <person name="Wilkins M.J."/>
            <person name="Williams K.H."/>
            <person name="Banfield J.F."/>
        </authorList>
    </citation>
    <scope>NUCLEOTIDE SEQUENCE [LARGE SCALE GENOMIC DNA]</scope>
</reference>
<feature type="binding site" evidence="7 8">
    <location>
        <position position="8"/>
    </location>
    <ligand>
        <name>S-adenosyl-L-methionine</name>
        <dbReference type="ChEBI" id="CHEBI:59789"/>
    </ligand>
</feature>
<evidence type="ECO:0000256" key="7">
    <source>
        <dbReference type="HAMAP-Rule" id="MF_00607"/>
    </source>
</evidence>
<dbReference type="SUPFAM" id="SSF53335">
    <property type="entry name" value="S-adenosyl-L-methionine-dependent methyltransferases"/>
    <property type="match status" value="1"/>
</dbReference>
<feature type="binding site" evidence="7 8">
    <location>
        <position position="103"/>
    </location>
    <ligand>
        <name>S-adenosyl-L-methionine</name>
        <dbReference type="ChEBI" id="CHEBI:59789"/>
    </ligand>
</feature>
<comment type="function">
    <text evidence="7">Specifically dimethylates two adjacent adenosines (A1518 and A1519) in the loop of a conserved hairpin near the 3'-end of 16S rRNA in the 30S particle. May play a critical role in biogenesis of 30S subunits.</text>
</comment>
<dbReference type="NCBIfam" id="TIGR00755">
    <property type="entry name" value="ksgA"/>
    <property type="match status" value="1"/>
</dbReference>
<dbReference type="EC" id="2.1.1.182" evidence="7"/>
<keyword evidence="2 7" id="KW-0698">rRNA processing</keyword>
<comment type="caution">
    <text evidence="10">The sequence shown here is derived from an EMBL/GenBank/DDBJ whole genome shotgun (WGS) entry which is preliminary data.</text>
</comment>
<proteinExistence type="inferred from homology"/>
<dbReference type="InterPro" id="IPR011530">
    <property type="entry name" value="rRNA_adenine_dimethylase"/>
</dbReference>
<comment type="similarity">
    <text evidence="7">Belongs to the class I-like SAM-binding methyltransferase superfamily. rRNA adenine N(6)-methyltransferase family. RsmA subfamily.</text>
</comment>
<keyword evidence="1 7" id="KW-0963">Cytoplasm</keyword>
<keyword evidence="4 7" id="KW-0808">Transferase</keyword>
<organism evidence="10 11">
    <name type="scientific">Candidatus Uhrbacteria bacterium GW2011_GWC1_41_20</name>
    <dbReference type="NCBI Taxonomy" id="1618983"/>
    <lineage>
        <taxon>Bacteria</taxon>
        <taxon>Candidatus Uhriibacteriota</taxon>
    </lineage>
</organism>
<keyword evidence="6 7" id="KW-0694">RNA-binding</keyword>
<feature type="domain" description="Ribosomal RNA adenine methylase transferase N-terminal" evidence="9">
    <location>
        <begin position="15"/>
        <end position="186"/>
    </location>
</feature>
<dbReference type="InterPro" id="IPR023165">
    <property type="entry name" value="rRNA_Ade_diMease-like_C"/>
</dbReference>
<dbReference type="AlphaFoldDB" id="A0A0G0XPV7"/>
<dbReference type="GO" id="GO:0005829">
    <property type="term" value="C:cytosol"/>
    <property type="evidence" value="ECO:0007669"/>
    <property type="project" value="TreeGrafter"/>
</dbReference>
<gene>
    <name evidence="7" type="primary">rsmA</name>
    <name evidence="7" type="synonym">ksgA</name>
    <name evidence="10" type="ORF">UU50_C0015G0009</name>
</gene>
<dbReference type="EMBL" id="LCAW01000015">
    <property type="protein sequence ID" value="KKR98840.1"/>
    <property type="molecule type" value="Genomic_DNA"/>
</dbReference>
<sequence>MKKSYGQHFLKDQSVIEKIIKSADLCSGDFVVEVGPGDGALTHQITCLIGPTSPTGLILIEADSDLLPNLRAQFISAQLIHADAAQVNIDEIVRDKPWIFISNLPYNSANAILMNMLTAQNPPERSVVMVQKEVGEKMLAKPGDMSLLSVAVQMYTNPTRVCTVKPGSFNPSPKVDSVVLRLDKKQVVENAEEIIGLAKIGFSSRRKQLHRNLADSGIAESQDIKSILESLGLSPTSRAQELSVEEWILLADSLTKLPK</sequence>
<accession>A0A0G0XPV7</accession>
<feature type="binding site" evidence="7 8">
    <location>
        <position position="10"/>
    </location>
    <ligand>
        <name>S-adenosyl-L-methionine</name>
        <dbReference type="ChEBI" id="CHEBI:59789"/>
    </ligand>
</feature>
<dbReference type="Proteomes" id="UP000033930">
    <property type="component" value="Unassembled WGS sequence"/>
</dbReference>
<evidence type="ECO:0000256" key="6">
    <source>
        <dbReference type="ARBA" id="ARBA00022884"/>
    </source>
</evidence>
<comment type="subcellular location">
    <subcellularLocation>
        <location evidence="7">Cytoplasm</location>
    </subcellularLocation>
</comment>
<keyword evidence="3 7" id="KW-0489">Methyltransferase</keyword>
<evidence type="ECO:0000256" key="5">
    <source>
        <dbReference type="ARBA" id="ARBA00022691"/>
    </source>
</evidence>
<evidence type="ECO:0000256" key="3">
    <source>
        <dbReference type="ARBA" id="ARBA00022603"/>
    </source>
</evidence>
<evidence type="ECO:0000259" key="9">
    <source>
        <dbReference type="SMART" id="SM00650"/>
    </source>
</evidence>
<dbReference type="GO" id="GO:0052908">
    <property type="term" value="F:16S rRNA (adenine(1518)-N(6)/adenine(1519)-N(6))-dimethyltransferase activity"/>
    <property type="evidence" value="ECO:0007669"/>
    <property type="project" value="UniProtKB-EC"/>
</dbReference>
<name>A0A0G0XPV7_9BACT</name>
<comment type="catalytic activity">
    <reaction evidence="7">
        <text>adenosine(1518)/adenosine(1519) in 16S rRNA + 4 S-adenosyl-L-methionine = N(6)-dimethyladenosine(1518)/N(6)-dimethyladenosine(1519) in 16S rRNA + 4 S-adenosyl-L-homocysteine + 4 H(+)</text>
        <dbReference type="Rhea" id="RHEA:19609"/>
        <dbReference type="Rhea" id="RHEA-COMP:10232"/>
        <dbReference type="Rhea" id="RHEA-COMP:10233"/>
        <dbReference type="ChEBI" id="CHEBI:15378"/>
        <dbReference type="ChEBI" id="CHEBI:57856"/>
        <dbReference type="ChEBI" id="CHEBI:59789"/>
        <dbReference type="ChEBI" id="CHEBI:74411"/>
        <dbReference type="ChEBI" id="CHEBI:74493"/>
        <dbReference type="EC" id="2.1.1.182"/>
    </reaction>
</comment>
<dbReference type="PANTHER" id="PTHR11727">
    <property type="entry name" value="DIMETHYLADENOSINE TRANSFERASE"/>
    <property type="match status" value="1"/>
</dbReference>
<evidence type="ECO:0000256" key="4">
    <source>
        <dbReference type="ARBA" id="ARBA00022679"/>
    </source>
</evidence>
<evidence type="ECO:0000256" key="2">
    <source>
        <dbReference type="ARBA" id="ARBA00022552"/>
    </source>
</evidence>
<dbReference type="InterPro" id="IPR020598">
    <property type="entry name" value="rRNA_Ade_methylase_Trfase_N"/>
</dbReference>
<feature type="binding site" evidence="7 8">
    <location>
        <position position="83"/>
    </location>
    <ligand>
        <name>S-adenosyl-L-methionine</name>
        <dbReference type="ChEBI" id="CHEBI:59789"/>
    </ligand>
</feature>